<evidence type="ECO:0000313" key="1">
    <source>
        <dbReference type="EMBL" id="EMG45883.1"/>
    </source>
</evidence>
<evidence type="ECO:0000313" key="2">
    <source>
        <dbReference type="Proteomes" id="UP000011777"/>
    </source>
</evidence>
<dbReference type="EMBL" id="AOGT01002296">
    <property type="protein sequence ID" value="EMG45883.1"/>
    <property type="molecule type" value="Genomic_DNA"/>
</dbReference>
<comment type="caution">
    <text evidence="1">The sequence shown here is derived from an EMBL/GenBank/DDBJ whole genome shotgun (WGS) entry which is preliminary data.</text>
</comment>
<dbReference type="eggNOG" id="ENOG502T68Y">
    <property type="taxonomic scope" value="Eukaryota"/>
</dbReference>
<sequence length="277" mass="32039">VITGESFHTISWSVPFILRCIEYSDIIKSKPEFESVTSLIDFLQQNHLPFPKYVRFEHPMDVVIAYNTQPSILEDCIIETDLSIFDNSSMFAFDFRVFCLQRVISLPLKIRQVKYCGIMQEILPKLTHPFARKLTSTSFNEIFALEVALGDDRYQNLVNLEILCEIDQEMIKDIPKSVKKLSCKIKRSESGLTVFGFPSGLRILNVSLTDYRNEYRLNFSILEQLVDLEFNVTKENQEIPFYNVSFPNSLKSVKSFALDIEEVKNQCPELTSLECKT</sequence>
<gene>
    <name evidence="1" type="ORF">G210_3905</name>
</gene>
<dbReference type="AlphaFoldDB" id="M3J1Z0"/>
<dbReference type="HOGENOM" id="CLU_074501_0_0_1"/>
<accession>M3J1Z0</accession>
<feature type="non-terminal residue" evidence="1">
    <location>
        <position position="277"/>
    </location>
</feature>
<protein>
    <submittedName>
        <fullName evidence="1">Uncharacterized protein</fullName>
    </submittedName>
</protein>
<keyword evidence="2" id="KW-1185">Reference proteome</keyword>
<dbReference type="Proteomes" id="UP000011777">
    <property type="component" value="Unassembled WGS sequence"/>
</dbReference>
<dbReference type="STRING" id="1245528.M3J1Z0"/>
<dbReference type="OrthoDB" id="433501at2759"/>
<reference evidence="1 2" key="1">
    <citation type="submission" date="2013-02" db="EMBL/GenBank/DDBJ databases">
        <title>Genome sequence of Candida maltosa Xu316, a potential industrial strain for xylitol and ethanol production.</title>
        <authorList>
            <person name="Yu J."/>
            <person name="Wang Q."/>
            <person name="Geng X."/>
            <person name="Bao W."/>
            <person name="He P."/>
            <person name="Cai J."/>
        </authorList>
    </citation>
    <scope>NUCLEOTIDE SEQUENCE [LARGE SCALE GENOMIC DNA]</scope>
    <source>
        <strain evidence="2">Xu316</strain>
    </source>
</reference>
<proteinExistence type="predicted"/>
<organism evidence="1 2">
    <name type="scientific">Candida maltosa (strain Xu316)</name>
    <name type="common">Yeast</name>
    <dbReference type="NCBI Taxonomy" id="1245528"/>
    <lineage>
        <taxon>Eukaryota</taxon>
        <taxon>Fungi</taxon>
        <taxon>Dikarya</taxon>
        <taxon>Ascomycota</taxon>
        <taxon>Saccharomycotina</taxon>
        <taxon>Pichiomycetes</taxon>
        <taxon>Debaryomycetaceae</taxon>
        <taxon>Candida/Lodderomyces clade</taxon>
        <taxon>Candida</taxon>
    </lineage>
</organism>
<name>M3J1Z0_CANMX</name>
<feature type="non-terminal residue" evidence="1">
    <location>
        <position position="1"/>
    </location>
</feature>